<accession>A0A6A5HVH8</accession>
<feature type="region of interest" description="Disordered" evidence="1">
    <location>
        <begin position="1"/>
        <end position="132"/>
    </location>
</feature>
<feature type="compositionally biased region" description="Polar residues" evidence="1">
    <location>
        <begin position="1"/>
        <end position="20"/>
    </location>
</feature>
<dbReference type="GeneID" id="9815400"/>
<reference evidence="2 3" key="1">
    <citation type="submission" date="2019-12" db="EMBL/GenBank/DDBJ databases">
        <title>Chromosome-level assembly of the Caenorhabditis remanei genome.</title>
        <authorList>
            <person name="Teterina A.A."/>
            <person name="Willis J.H."/>
            <person name="Phillips P.C."/>
        </authorList>
    </citation>
    <scope>NUCLEOTIDE SEQUENCE [LARGE SCALE GENOMIC DNA]</scope>
    <source>
        <strain evidence="2 3">PX506</strain>
        <tissue evidence="2">Whole organism</tissue>
    </source>
</reference>
<sequence length="446" mass="51532">MAPRTRSSAKNLLEATSCSNSEKDIKNKTGRNSIVDHDSSKNCRSKRLRTQLHETVEGDIQPVDGTSLNKKLVDSQTTDDEIVLSDSDDISSSSAEDSDDDYEKEISKKCSTKSEDSDCSTDREQDDERRVKRIQQKIDREEKKKRLVKYEKKHLDGVISDDDEIECAFESSNIPKQRKRRLYRRRMLRETGVTKRRRIKRLDMDITNDYTCDTFVEFGLTLEELTTDIDCNDLQINHKAARKMFKEEGSDDDGFSDNDNSEEDDADMVSGNLLAFQKRNCKERVSQIIQLSVAPFSEKLACYNSLKAVHGSSRSSIQNYHPSFLIKQDIKLPEELLWEQPLTHLLYLPTKFDTHKKCNDFLDKAYETKKKETESKLLEGIRSIINKKAAENQLKLEYNPIRIEEANEIQILNQDPNNFYATDKPCFEDQGYILEDDYPDCSMDGF</sequence>
<feature type="compositionally biased region" description="Acidic residues" evidence="1">
    <location>
        <begin position="77"/>
        <end position="89"/>
    </location>
</feature>
<feature type="compositionally biased region" description="Basic and acidic residues" evidence="1">
    <location>
        <begin position="104"/>
        <end position="132"/>
    </location>
</feature>
<organism evidence="2 3">
    <name type="scientific">Caenorhabditis remanei</name>
    <name type="common">Caenorhabditis vulgaris</name>
    <dbReference type="NCBI Taxonomy" id="31234"/>
    <lineage>
        <taxon>Eukaryota</taxon>
        <taxon>Metazoa</taxon>
        <taxon>Ecdysozoa</taxon>
        <taxon>Nematoda</taxon>
        <taxon>Chromadorea</taxon>
        <taxon>Rhabditida</taxon>
        <taxon>Rhabditina</taxon>
        <taxon>Rhabditomorpha</taxon>
        <taxon>Rhabditoidea</taxon>
        <taxon>Rhabditidae</taxon>
        <taxon>Peloderinae</taxon>
        <taxon>Caenorhabditis</taxon>
    </lineage>
</organism>
<evidence type="ECO:0000313" key="3">
    <source>
        <dbReference type="Proteomes" id="UP000483820"/>
    </source>
</evidence>
<dbReference type="EMBL" id="WUAV01000001">
    <property type="protein sequence ID" value="KAF1770267.1"/>
    <property type="molecule type" value="Genomic_DNA"/>
</dbReference>
<proteinExistence type="predicted"/>
<dbReference type="Proteomes" id="UP000483820">
    <property type="component" value="Chromosome I"/>
</dbReference>
<gene>
    <name evidence="2" type="ORF">GCK72_002085</name>
</gene>
<dbReference type="KEGG" id="crq:GCK72_002085"/>
<evidence type="ECO:0000313" key="2">
    <source>
        <dbReference type="EMBL" id="KAF1770267.1"/>
    </source>
</evidence>
<protein>
    <submittedName>
        <fullName evidence="2">Uncharacterized protein</fullName>
    </submittedName>
</protein>
<dbReference type="RefSeq" id="XP_053591895.1">
    <property type="nucleotide sequence ID" value="XM_053723250.1"/>
</dbReference>
<dbReference type="CTD" id="9815400"/>
<evidence type="ECO:0000256" key="1">
    <source>
        <dbReference type="SAM" id="MobiDB-lite"/>
    </source>
</evidence>
<name>A0A6A5HVH8_CAERE</name>
<comment type="caution">
    <text evidence="2">The sequence shown here is derived from an EMBL/GenBank/DDBJ whole genome shotgun (WGS) entry which is preliminary data.</text>
</comment>
<dbReference type="AlphaFoldDB" id="A0A6A5HVH8"/>